<evidence type="ECO:0008006" key="4">
    <source>
        <dbReference type="Google" id="ProtNLM"/>
    </source>
</evidence>
<dbReference type="AlphaFoldDB" id="A0A072NWF3"/>
<organism evidence="2 3">
    <name type="scientific">Exophiala aquamarina CBS 119918</name>
    <dbReference type="NCBI Taxonomy" id="1182545"/>
    <lineage>
        <taxon>Eukaryota</taxon>
        <taxon>Fungi</taxon>
        <taxon>Dikarya</taxon>
        <taxon>Ascomycota</taxon>
        <taxon>Pezizomycotina</taxon>
        <taxon>Eurotiomycetes</taxon>
        <taxon>Chaetothyriomycetidae</taxon>
        <taxon>Chaetothyriales</taxon>
        <taxon>Herpotrichiellaceae</taxon>
        <taxon>Exophiala</taxon>
    </lineage>
</organism>
<dbReference type="OrthoDB" id="5418774at2759"/>
<feature type="compositionally biased region" description="Basic and acidic residues" evidence="1">
    <location>
        <begin position="124"/>
        <end position="148"/>
    </location>
</feature>
<comment type="caution">
    <text evidence="2">The sequence shown here is derived from an EMBL/GenBank/DDBJ whole genome shotgun (WGS) entry which is preliminary data.</text>
</comment>
<dbReference type="Proteomes" id="UP000027920">
    <property type="component" value="Unassembled WGS sequence"/>
</dbReference>
<dbReference type="HOGENOM" id="CLU_1414993_0_0_1"/>
<feature type="non-terminal residue" evidence="2">
    <location>
        <position position="159"/>
    </location>
</feature>
<gene>
    <name evidence="2" type="ORF">A1O9_12698</name>
</gene>
<keyword evidence="3" id="KW-1185">Reference proteome</keyword>
<reference evidence="2 3" key="1">
    <citation type="submission" date="2013-03" db="EMBL/GenBank/DDBJ databases">
        <title>The Genome Sequence of Exophiala aquamarina CBS 119918.</title>
        <authorList>
            <consortium name="The Broad Institute Genomics Platform"/>
            <person name="Cuomo C."/>
            <person name="de Hoog S."/>
            <person name="Gorbushina A."/>
            <person name="Walker B."/>
            <person name="Young S.K."/>
            <person name="Zeng Q."/>
            <person name="Gargeya S."/>
            <person name="Fitzgerald M."/>
            <person name="Haas B."/>
            <person name="Abouelleil A."/>
            <person name="Allen A.W."/>
            <person name="Alvarado L."/>
            <person name="Arachchi H.M."/>
            <person name="Berlin A.M."/>
            <person name="Chapman S.B."/>
            <person name="Gainer-Dewar J."/>
            <person name="Goldberg J."/>
            <person name="Griggs A."/>
            <person name="Gujja S."/>
            <person name="Hansen M."/>
            <person name="Howarth C."/>
            <person name="Imamovic A."/>
            <person name="Ireland A."/>
            <person name="Larimer J."/>
            <person name="McCowan C."/>
            <person name="Murphy C."/>
            <person name="Pearson M."/>
            <person name="Poon T.W."/>
            <person name="Priest M."/>
            <person name="Roberts A."/>
            <person name="Saif S."/>
            <person name="Shea T."/>
            <person name="Sisk P."/>
            <person name="Sykes S."/>
            <person name="Wortman J."/>
            <person name="Nusbaum C."/>
            <person name="Birren B."/>
        </authorList>
    </citation>
    <scope>NUCLEOTIDE SEQUENCE [LARGE SCALE GENOMIC DNA]</scope>
    <source>
        <strain evidence="2 3">CBS 119918</strain>
    </source>
</reference>
<name>A0A072NWF3_9EURO</name>
<proteinExistence type="predicted"/>
<evidence type="ECO:0000313" key="3">
    <source>
        <dbReference type="Proteomes" id="UP000027920"/>
    </source>
</evidence>
<evidence type="ECO:0000313" key="2">
    <source>
        <dbReference type="EMBL" id="KEF51348.1"/>
    </source>
</evidence>
<protein>
    <recommendedName>
        <fullName evidence="4">CsbD-like domain-containing protein</fullName>
    </recommendedName>
</protein>
<dbReference type="EMBL" id="AMGV01000025">
    <property type="protein sequence ID" value="KEF51348.1"/>
    <property type="molecule type" value="Genomic_DNA"/>
</dbReference>
<sequence>MVKVAENRVNDLDVFPSDPKANKLVDQTQTAVAGKIPQDQAKGITSNTQSAVQALGGTVGGGVKGVVDAVGNTVGTLGEGGVGDGVGSTIQFAGGALGAGAGKVGSMLSGNKSCENALEAQKERLQAATDDTKDIDADLPKAVEENSKDAMTAQRNSSR</sequence>
<dbReference type="VEuPathDB" id="FungiDB:A1O9_12698"/>
<accession>A0A072NWF3</accession>
<feature type="region of interest" description="Disordered" evidence="1">
    <location>
        <begin position="124"/>
        <end position="159"/>
    </location>
</feature>
<dbReference type="RefSeq" id="XP_013253938.1">
    <property type="nucleotide sequence ID" value="XM_013398484.1"/>
</dbReference>
<dbReference type="GeneID" id="25287592"/>
<evidence type="ECO:0000256" key="1">
    <source>
        <dbReference type="SAM" id="MobiDB-lite"/>
    </source>
</evidence>